<dbReference type="EMBL" id="JAXOVC010000007">
    <property type="protein sequence ID" value="KAK4498838.1"/>
    <property type="molecule type" value="Genomic_DNA"/>
</dbReference>
<organism evidence="3 4">
    <name type="scientific">Zasmidium cellare</name>
    <name type="common">Wine cellar mold</name>
    <name type="synonym">Racodium cellare</name>
    <dbReference type="NCBI Taxonomy" id="395010"/>
    <lineage>
        <taxon>Eukaryota</taxon>
        <taxon>Fungi</taxon>
        <taxon>Dikarya</taxon>
        <taxon>Ascomycota</taxon>
        <taxon>Pezizomycotina</taxon>
        <taxon>Dothideomycetes</taxon>
        <taxon>Dothideomycetidae</taxon>
        <taxon>Mycosphaerellales</taxon>
        <taxon>Mycosphaerellaceae</taxon>
        <taxon>Zasmidium</taxon>
    </lineage>
</organism>
<dbReference type="Gene3D" id="3.40.30.10">
    <property type="entry name" value="Glutaredoxin"/>
    <property type="match status" value="1"/>
</dbReference>
<proteinExistence type="inferred from homology"/>
<accession>A0ABR0ECH9</accession>
<evidence type="ECO:0000313" key="3">
    <source>
        <dbReference type="EMBL" id="KAK4498838.1"/>
    </source>
</evidence>
<sequence length="127" mass="14106">MPILSDFKFPSSAGDLQVTSGSPLFIAFLASKDPVTKKPWCPDVVAALPILEATFQGGKQPTVAFVDVGQRPEWKDPKNVFRTKWNVHNTPTLARYEKVGDEVKEVGRLVESEILDQERLQKLIQGA</sequence>
<protein>
    <recommendedName>
        <fullName evidence="2">Thioredoxin domain-containing protein</fullName>
    </recommendedName>
</protein>
<name>A0ABR0ECH9_ZASCE</name>
<evidence type="ECO:0000313" key="4">
    <source>
        <dbReference type="Proteomes" id="UP001305779"/>
    </source>
</evidence>
<dbReference type="InterPro" id="IPR036249">
    <property type="entry name" value="Thioredoxin-like_sf"/>
</dbReference>
<dbReference type="Pfam" id="PF06110">
    <property type="entry name" value="TXD17-like_Trx"/>
    <property type="match status" value="1"/>
</dbReference>
<keyword evidence="4" id="KW-1185">Reference proteome</keyword>
<dbReference type="PANTHER" id="PTHR12452:SF0">
    <property type="entry name" value="THIOREDOXIN DOMAIN-CONTAINING PROTEIN 17"/>
    <property type="match status" value="1"/>
</dbReference>
<comment type="caution">
    <text evidence="3">The sequence shown here is derived from an EMBL/GenBank/DDBJ whole genome shotgun (WGS) entry which is preliminary data.</text>
</comment>
<reference evidence="3 4" key="1">
    <citation type="journal article" date="2023" name="G3 (Bethesda)">
        <title>A chromosome-level genome assembly of Zasmidium syzygii isolated from banana leaves.</title>
        <authorList>
            <person name="van Westerhoven A.C."/>
            <person name="Mehrabi R."/>
            <person name="Talebi R."/>
            <person name="Steentjes M.B.F."/>
            <person name="Corcolon B."/>
            <person name="Chong P.A."/>
            <person name="Kema G.H.J."/>
            <person name="Seidl M.F."/>
        </authorList>
    </citation>
    <scope>NUCLEOTIDE SEQUENCE [LARGE SCALE GENOMIC DNA]</scope>
    <source>
        <strain evidence="3 4">P124</strain>
    </source>
</reference>
<dbReference type="InterPro" id="IPR045108">
    <property type="entry name" value="TXNDC17-like"/>
</dbReference>
<comment type="similarity">
    <text evidence="1">Belongs to the thioredoxin family.</text>
</comment>
<feature type="domain" description="Thioredoxin" evidence="2">
    <location>
        <begin position="20"/>
        <end position="123"/>
    </location>
</feature>
<dbReference type="PANTHER" id="PTHR12452">
    <property type="entry name" value="42-9-9 PROTEIN-RELATED"/>
    <property type="match status" value="1"/>
</dbReference>
<evidence type="ECO:0000259" key="2">
    <source>
        <dbReference type="Pfam" id="PF06110"/>
    </source>
</evidence>
<dbReference type="InterPro" id="IPR010357">
    <property type="entry name" value="TXNDC17_dom"/>
</dbReference>
<gene>
    <name evidence="3" type="ORF">PRZ48_009348</name>
</gene>
<dbReference type="SUPFAM" id="SSF52833">
    <property type="entry name" value="Thioredoxin-like"/>
    <property type="match status" value="1"/>
</dbReference>
<evidence type="ECO:0000256" key="1">
    <source>
        <dbReference type="ARBA" id="ARBA00008987"/>
    </source>
</evidence>
<dbReference type="Proteomes" id="UP001305779">
    <property type="component" value="Unassembled WGS sequence"/>
</dbReference>